<sequence>MDKDAFFIPAFAPTVGMAEKTPDTLSETSASSTTHLLGIVPDEPSTVILPTMRQNVPASTSRAKFRISKLAEDPPELLPKKASLQANRHVEIPVIRDFQAGTGSAMETIVVINTIEEVASVESNSEESEFAPADFLETPPIRRRKRMHLQPCCCFMMCNWFPKMCSCLDTEGTLSKNRMSGRVGTYERLGNAPTIFEFGNTTQRERRRDPPSKESNEDTDRQEELSFYNDDQSWTAVVVEKNLRTIDLCELLKVKRNASGIAWSVVETWPELGIERTLEDHEDILAVHREMEPYTVRHHRKFFFRQDFLKYDFFINPKQFFPSEMVSFPNDEDRSEFLDVESALRNYLSRDDVECPQVFSQVWIRDESSKTWRKMQMLLQGRKLYTTRKVGFKDKALSFFDQVDAGYCR</sequence>
<dbReference type="GO" id="GO:0071944">
    <property type="term" value="C:cell periphery"/>
    <property type="evidence" value="ECO:0007669"/>
    <property type="project" value="UniProtKB-ARBA"/>
</dbReference>
<dbReference type="Gene3D" id="3.10.20.90">
    <property type="entry name" value="Phosphatidylinositol 3-kinase Catalytic Subunit, Chain A, domain 1"/>
    <property type="match status" value="1"/>
</dbReference>
<gene>
    <name evidence="3" type="primary">LOC107269296</name>
</gene>
<evidence type="ECO:0000256" key="1">
    <source>
        <dbReference type="SAM" id="MobiDB-lite"/>
    </source>
</evidence>
<dbReference type="InterPro" id="IPR039664">
    <property type="entry name" value="GRB/APBB1IP"/>
</dbReference>
<protein>
    <submittedName>
        <fullName evidence="3">Abnormal cell migration protein 10</fullName>
    </submittedName>
</protein>
<dbReference type="PANTHER" id="PTHR11243">
    <property type="entry name" value="GROWTH FACTOR RECEPTOR-BOUND PROTEIN"/>
    <property type="match status" value="1"/>
</dbReference>
<dbReference type="GeneID" id="107269296"/>
<dbReference type="GO" id="GO:0048699">
    <property type="term" value="P:generation of neurons"/>
    <property type="evidence" value="ECO:0007669"/>
    <property type="project" value="UniProtKB-ARBA"/>
</dbReference>
<dbReference type="RefSeq" id="XP_024942342.1">
    <property type="nucleotide sequence ID" value="XM_025086574.1"/>
</dbReference>
<feature type="compositionally biased region" description="Basic and acidic residues" evidence="1">
    <location>
        <begin position="203"/>
        <end position="224"/>
    </location>
</feature>
<dbReference type="Gene3D" id="2.30.29.30">
    <property type="entry name" value="Pleckstrin-homology domain (PH domain)/Phosphotyrosine-binding domain (PTB)"/>
    <property type="match status" value="1"/>
</dbReference>
<dbReference type="Proteomes" id="UP000694920">
    <property type="component" value="Unplaced"/>
</dbReference>
<dbReference type="AlphaFoldDB" id="A0AAJ7RJY9"/>
<organism evidence="2 3">
    <name type="scientific">Cephus cinctus</name>
    <name type="common">Wheat stem sawfly</name>
    <dbReference type="NCBI Taxonomy" id="211228"/>
    <lineage>
        <taxon>Eukaryota</taxon>
        <taxon>Metazoa</taxon>
        <taxon>Ecdysozoa</taxon>
        <taxon>Arthropoda</taxon>
        <taxon>Hexapoda</taxon>
        <taxon>Insecta</taxon>
        <taxon>Pterygota</taxon>
        <taxon>Neoptera</taxon>
        <taxon>Endopterygota</taxon>
        <taxon>Hymenoptera</taxon>
        <taxon>Cephoidea</taxon>
        <taxon>Cephidae</taxon>
        <taxon>Cephus</taxon>
    </lineage>
</organism>
<dbReference type="InterPro" id="IPR029071">
    <property type="entry name" value="Ubiquitin-like_domsf"/>
</dbReference>
<dbReference type="InterPro" id="IPR011993">
    <property type="entry name" value="PH-like_dom_sf"/>
</dbReference>
<accession>A0AAJ7RJY9</accession>
<name>A0AAJ7RJY9_CEPCN</name>
<proteinExistence type="predicted"/>
<dbReference type="PANTHER" id="PTHR11243:SF38">
    <property type="entry name" value="GROWTH FACTOR RECEPTOR-BOUND PROTEIN 14-LIKE ISOFORM X1"/>
    <property type="match status" value="1"/>
</dbReference>
<reference evidence="3" key="1">
    <citation type="submission" date="2025-08" db="UniProtKB">
        <authorList>
            <consortium name="RefSeq"/>
        </authorList>
    </citation>
    <scope>IDENTIFICATION</scope>
</reference>
<keyword evidence="2" id="KW-1185">Reference proteome</keyword>
<dbReference type="KEGG" id="ccin:107269296"/>
<evidence type="ECO:0000313" key="2">
    <source>
        <dbReference type="Proteomes" id="UP000694920"/>
    </source>
</evidence>
<feature type="region of interest" description="Disordered" evidence="1">
    <location>
        <begin position="197"/>
        <end position="224"/>
    </location>
</feature>
<dbReference type="SUPFAM" id="SSF54236">
    <property type="entry name" value="Ubiquitin-like"/>
    <property type="match status" value="1"/>
</dbReference>
<evidence type="ECO:0000313" key="3">
    <source>
        <dbReference type="RefSeq" id="XP_024942342.1"/>
    </source>
</evidence>